<sequence>MSVHPRDKAFQPDPRWPWPPKRPSDSWMRRTAWMDGSYDPPLMYYSHEQISAVWHYWISSFPQISQKDGTQPAPVTSAAISDTTESSETTSHYRDTTVQSSPVASVSTSSTHYRDTTVPDIVYSVSVTKLFLVLDSKPGATRNGKPTPPKWVKKSNTVMSNTIIVGLSRVEFIQWFLSVHQLNNDYSPGVHTGPSFLLGWSGIGGGQKGRITILNNTNFENAIVNLKKCNSNKANFCVTVEFDVSTMEGFRIQQLATAQTSAGPCIELPDGPPNSELAYGTRVPQLENYNDSTIAEGVIIRSIETLWNCEDASHRSELGSNTVCWIDPVTQQHHGINNRMKKKWAKAVIAGNTTTKEPPNTEEFDIVRNGRPLARARGRTGPYAAQTQPPTTDITAAALLALTVKSLGDRFEDSSSRRRHRCSPSPPSSAPPSSPPKVDSVTDIESIIRTCLDKFFLEHHCDLRGSLDELKKLEFTPDVIPDVTVTRLVQVTQASEGAVIKFQRFCRDTMEKKKRRRTSY</sequence>
<evidence type="ECO:0000313" key="2">
    <source>
        <dbReference type="EMBL" id="KAK7464183.1"/>
    </source>
</evidence>
<accession>A0ABR1JMI2</accession>
<dbReference type="EMBL" id="JBANRG010000008">
    <property type="protein sequence ID" value="KAK7464183.1"/>
    <property type="molecule type" value="Genomic_DNA"/>
</dbReference>
<reference evidence="2 3" key="1">
    <citation type="submission" date="2024-01" db="EMBL/GenBank/DDBJ databases">
        <title>A draft genome for the cacao thread blight pathogen Marasmiellus scandens.</title>
        <authorList>
            <person name="Baruah I.K."/>
            <person name="Leung J."/>
            <person name="Bukari Y."/>
            <person name="Amoako-Attah I."/>
            <person name="Meinhardt L.W."/>
            <person name="Bailey B.A."/>
            <person name="Cohen S.P."/>
        </authorList>
    </citation>
    <scope>NUCLEOTIDE SEQUENCE [LARGE SCALE GENOMIC DNA]</scope>
    <source>
        <strain evidence="2 3">GH-19</strain>
    </source>
</reference>
<feature type="region of interest" description="Disordered" evidence="1">
    <location>
        <begin position="67"/>
        <end position="109"/>
    </location>
</feature>
<feature type="compositionally biased region" description="Basic and acidic residues" evidence="1">
    <location>
        <begin position="1"/>
        <end position="10"/>
    </location>
</feature>
<comment type="caution">
    <text evidence="2">The sequence shown here is derived from an EMBL/GenBank/DDBJ whole genome shotgun (WGS) entry which is preliminary data.</text>
</comment>
<keyword evidence="3" id="KW-1185">Reference proteome</keyword>
<evidence type="ECO:0000256" key="1">
    <source>
        <dbReference type="SAM" id="MobiDB-lite"/>
    </source>
</evidence>
<organism evidence="2 3">
    <name type="scientific">Marasmiellus scandens</name>
    <dbReference type="NCBI Taxonomy" id="2682957"/>
    <lineage>
        <taxon>Eukaryota</taxon>
        <taxon>Fungi</taxon>
        <taxon>Dikarya</taxon>
        <taxon>Basidiomycota</taxon>
        <taxon>Agaricomycotina</taxon>
        <taxon>Agaricomycetes</taxon>
        <taxon>Agaricomycetidae</taxon>
        <taxon>Agaricales</taxon>
        <taxon>Marasmiineae</taxon>
        <taxon>Omphalotaceae</taxon>
        <taxon>Marasmiellus</taxon>
    </lineage>
</organism>
<feature type="compositionally biased region" description="Pro residues" evidence="1">
    <location>
        <begin position="424"/>
        <end position="435"/>
    </location>
</feature>
<protein>
    <submittedName>
        <fullName evidence="2">Uncharacterized protein</fullName>
    </submittedName>
</protein>
<dbReference type="Proteomes" id="UP001498398">
    <property type="component" value="Unassembled WGS sequence"/>
</dbReference>
<gene>
    <name evidence="2" type="ORF">VKT23_006349</name>
</gene>
<name>A0ABR1JMI2_9AGAR</name>
<feature type="compositionally biased region" description="Low complexity" evidence="1">
    <location>
        <begin position="76"/>
        <end position="109"/>
    </location>
</feature>
<proteinExistence type="predicted"/>
<feature type="region of interest" description="Disordered" evidence="1">
    <location>
        <begin position="1"/>
        <end position="24"/>
    </location>
</feature>
<feature type="region of interest" description="Disordered" evidence="1">
    <location>
        <begin position="410"/>
        <end position="440"/>
    </location>
</feature>
<evidence type="ECO:0000313" key="3">
    <source>
        <dbReference type="Proteomes" id="UP001498398"/>
    </source>
</evidence>